<dbReference type="InterPro" id="IPR012340">
    <property type="entry name" value="NA-bd_OB-fold"/>
</dbReference>
<evidence type="ECO:0008006" key="5">
    <source>
        <dbReference type="Google" id="ProtNLM"/>
    </source>
</evidence>
<evidence type="ECO:0000313" key="3">
    <source>
        <dbReference type="EMBL" id="GAA2372195.1"/>
    </source>
</evidence>
<dbReference type="PANTHER" id="PTHR34075:SF5">
    <property type="entry name" value="BLR3430 PROTEIN"/>
    <property type="match status" value="1"/>
</dbReference>
<dbReference type="InterPro" id="IPR002878">
    <property type="entry name" value="ChsH2_C"/>
</dbReference>
<dbReference type="Proteomes" id="UP001501444">
    <property type="component" value="Unassembled WGS sequence"/>
</dbReference>
<dbReference type="Pfam" id="PF12172">
    <property type="entry name" value="zf-ChsH2"/>
    <property type="match status" value="1"/>
</dbReference>
<sequence length="147" mass="16718">MSRTTVERILVTAPELEPYLSAAREGRFVLPRCRNCTHRQWPPRPRCRTCHLDTFDTVEVRLTGRLYSWTTTHRAPTPTLATATPYTVVVVTLDQPDQPADDPDDIRLVGRWEPGEPAPRLALNDPLAGRVSIDDDGLPVLTWRHRD</sequence>
<feature type="domain" description="ChsH2 rubredoxin-like zinc ribbon" evidence="2">
    <location>
        <begin position="21"/>
        <end position="51"/>
    </location>
</feature>
<organism evidence="3 4">
    <name type="scientific">Dactylosporangium salmoneum</name>
    <dbReference type="NCBI Taxonomy" id="53361"/>
    <lineage>
        <taxon>Bacteria</taxon>
        <taxon>Bacillati</taxon>
        <taxon>Actinomycetota</taxon>
        <taxon>Actinomycetes</taxon>
        <taxon>Micromonosporales</taxon>
        <taxon>Micromonosporaceae</taxon>
        <taxon>Dactylosporangium</taxon>
    </lineage>
</organism>
<dbReference type="Gene3D" id="6.10.30.10">
    <property type="match status" value="1"/>
</dbReference>
<feature type="domain" description="ChsH2 C-terminal OB-fold" evidence="1">
    <location>
        <begin position="58"/>
        <end position="96"/>
    </location>
</feature>
<gene>
    <name evidence="3" type="ORF">GCM10010170_074340</name>
</gene>
<keyword evidence="4" id="KW-1185">Reference proteome</keyword>
<dbReference type="PANTHER" id="PTHR34075">
    <property type="entry name" value="BLR3430 PROTEIN"/>
    <property type="match status" value="1"/>
</dbReference>
<dbReference type="InterPro" id="IPR022002">
    <property type="entry name" value="ChsH2_Znr"/>
</dbReference>
<evidence type="ECO:0000313" key="4">
    <source>
        <dbReference type="Proteomes" id="UP001501444"/>
    </source>
</evidence>
<dbReference type="EMBL" id="BAAARV010000073">
    <property type="protein sequence ID" value="GAA2372195.1"/>
    <property type="molecule type" value="Genomic_DNA"/>
</dbReference>
<dbReference type="InterPro" id="IPR052513">
    <property type="entry name" value="Thioester_dehydratase-like"/>
</dbReference>
<protein>
    <recommendedName>
        <fullName evidence="5">DUF35 domain-containing protein</fullName>
    </recommendedName>
</protein>
<evidence type="ECO:0000259" key="1">
    <source>
        <dbReference type="Pfam" id="PF01796"/>
    </source>
</evidence>
<dbReference type="RefSeq" id="WP_344617301.1">
    <property type="nucleotide sequence ID" value="NZ_BAAARV010000073.1"/>
</dbReference>
<comment type="caution">
    <text evidence="3">The sequence shown here is derived from an EMBL/GenBank/DDBJ whole genome shotgun (WGS) entry which is preliminary data.</text>
</comment>
<proteinExistence type="predicted"/>
<accession>A0ABN3H8E4</accession>
<reference evidence="3 4" key="1">
    <citation type="journal article" date="2019" name="Int. J. Syst. Evol. Microbiol.">
        <title>The Global Catalogue of Microorganisms (GCM) 10K type strain sequencing project: providing services to taxonomists for standard genome sequencing and annotation.</title>
        <authorList>
            <consortium name="The Broad Institute Genomics Platform"/>
            <consortium name="The Broad Institute Genome Sequencing Center for Infectious Disease"/>
            <person name="Wu L."/>
            <person name="Ma J."/>
        </authorList>
    </citation>
    <scope>NUCLEOTIDE SEQUENCE [LARGE SCALE GENOMIC DNA]</scope>
    <source>
        <strain evidence="3 4">JCM 3272</strain>
    </source>
</reference>
<name>A0ABN3H8E4_9ACTN</name>
<evidence type="ECO:0000259" key="2">
    <source>
        <dbReference type="Pfam" id="PF12172"/>
    </source>
</evidence>
<dbReference type="Pfam" id="PF01796">
    <property type="entry name" value="OB_ChsH2_C"/>
    <property type="match status" value="1"/>
</dbReference>
<dbReference type="SUPFAM" id="SSF50249">
    <property type="entry name" value="Nucleic acid-binding proteins"/>
    <property type="match status" value="1"/>
</dbReference>